<name>A0A7H9BK20_9NEIS</name>
<keyword evidence="2 5" id="KW-0575">Peroxidase</keyword>
<gene>
    <name evidence="6" type="ORF">HQ393_08995</name>
</gene>
<dbReference type="RefSeq" id="WP_179354886.1">
    <property type="nucleotide sequence ID" value="NZ_CP058627.1"/>
</dbReference>
<dbReference type="InterPro" id="IPR029760">
    <property type="entry name" value="GPX_CS"/>
</dbReference>
<dbReference type="PANTHER" id="PTHR11592:SF78">
    <property type="entry name" value="GLUTATHIONE PEROXIDASE"/>
    <property type="match status" value="1"/>
</dbReference>
<keyword evidence="3 5" id="KW-0560">Oxidoreductase</keyword>
<evidence type="ECO:0000256" key="4">
    <source>
        <dbReference type="PIRSR" id="PIRSR000303-1"/>
    </source>
</evidence>
<dbReference type="PROSITE" id="PS51355">
    <property type="entry name" value="GLUTATHIONE_PEROXID_3"/>
    <property type="match status" value="1"/>
</dbReference>
<dbReference type="PIRSF" id="PIRSF000303">
    <property type="entry name" value="Glutathion_perox"/>
    <property type="match status" value="1"/>
</dbReference>
<dbReference type="FunFam" id="3.40.30.10:FF:000010">
    <property type="entry name" value="Glutathione peroxidase"/>
    <property type="match status" value="1"/>
</dbReference>
<dbReference type="InterPro" id="IPR000889">
    <property type="entry name" value="Glutathione_peroxidase"/>
</dbReference>
<protein>
    <recommendedName>
        <fullName evidence="5">Glutathione peroxidase</fullName>
    </recommendedName>
</protein>
<dbReference type="InterPro" id="IPR036249">
    <property type="entry name" value="Thioredoxin-like_sf"/>
</dbReference>
<dbReference type="SUPFAM" id="SSF52833">
    <property type="entry name" value="Thioredoxin-like"/>
    <property type="match status" value="1"/>
</dbReference>
<dbReference type="PROSITE" id="PS00460">
    <property type="entry name" value="GLUTATHIONE_PEROXID_1"/>
    <property type="match status" value="1"/>
</dbReference>
<proteinExistence type="inferred from homology"/>
<evidence type="ECO:0000256" key="3">
    <source>
        <dbReference type="ARBA" id="ARBA00023002"/>
    </source>
</evidence>
<evidence type="ECO:0000256" key="2">
    <source>
        <dbReference type="ARBA" id="ARBA00022559"/>
    </source>
</evidence>
<dbReference type="GO" id="GO:0004601">
    <property type="term" value="F:peroxidase activity"/>
    <property type="evidence" value="ECO:0007669"/>
    <property type="project" value="UniProtKB-KW"/>
</dbReference>
<evidence type="ECO:0000313" key="7">
    <source>
        <dbReference type="Proteomes" id="UP000509597"/>
    </source>
</evidence>
<dbReference type="Proteomes" id="UP000509597">
    <property type="component" value="Chromosome"/>
</dbReference>
<dbReference type="GO" id="GO:0034599">
    <property type="term" value="P:cellular response to oxidative stress"/>
    <property type="evidence" value="ECO:0007669"/>
    <property type="project" value="TreeGrafter"/>
</dbReference>
<accession>A0A7H9BK20</accession>
<dbReference type="Pfam" id="PF00255">
    <property type="entry name" value="GSHPx"/>
    <property type="match status" value="1"/>
</dbReference>
<feature type="active site" evidence="4">
    <location>
        <position position="36"/>
    </location>
</feature>
<sequence length="159" mass="17652">MSTLYDIPLVLLNGQSASMADFRGQVILVVNVASRCGFTPQYAGLQSLYLQYQAQGFVVLGFPCNQFGSQESGSEDEIAEFCSLNYGVSFPIFAKTDVNGEAAHPLYQYLKSQQSGFLGTENIKWNFTKFLIDREGRVVSRHSSMTKPEELAQEVESLL</sequence>
<dbReference type="InterPro" id="IPR029759">
    <property type="entry name" value="GPX_AS"/>
</dbReference>
<dbReference type="PRINTS" id="PR01011">
    <property type="entry name" value="GLUTPROXDASE"/>
</dbReference>
<dbReference type="PANTHER" id="PTHR11592">
    <property type="entry name" value="GLUTATHIONE PEROXIDASE"/>
    <property type="match status" value="1"/>
</dbReference>
<dbReference type="Gene3D" id="3.40.30.10">
    <property type="entry name" value="Glutaredoxin"/>
    <property type="match status" value="1"/>
</dbReference>
<evidence type="ECO:0000256" key="1">
    <source>
        <dbReference type="ARBA" id="ARBA00006926"/>
    </source>
</evidence>
<organism evidence="6 7">
    <name type="scientific">Chitinibacter bivalviorum</name>
    <dbReference type="NCBI Taxonomy" id="2739434"/>
    <lineage>
        <taxon>Bacteria</taxon>
        <taxon>Pseudomonadati</taxon>
        <taxon>Pseudomonadota</taxon>
        <taxon>Betaproteobacteria</taxon>
        <taxon>Neisseriales</taxon>
        <taxon>Chitinibacteraceae</taxon>
        <taxon>Chitinibacter</taxon>
    </lineage>
</organism>
<dbReference type="AlphaFoldDB" id="A0A7H9BK20"/>
<evidence type="ECO:0000256" key="5">
    <source>
        <dbReference type="RuleBase" id="RU000499"/>
    </source>
</evidence>
<keyword evidence="7" id="KW-1185">Reference proteome</keyword>
<dbReference type="KEGG" id="chiz:HQ393_08995"/>
<reference evidence="6 7" key="1">
    <citation type="submission" date="2020-07" db="EMBL/GenBank/DDBJ databases">
        <title>Complete genome sequence of Chitinibacter sp. 2T18.</title>
        <authorList>
            <person name="Bae J.-W."/>
            <person name="Choi J.-W."/>
        </authorList>
    </citation>
    <scope>NUCLEOTIDE SEQUENCE [LARGE SCALE GENOMIC DNA]</scope>
    <source>
        <strain evidence="6 7">2T18</strain>
    </source>
</reference>
<dbReference type="EMBL" id="CP058627">
    <property type="protein sequence ID" value="QLG88371.1"/>
    <property type="molecule type" value="Genomic_DNA"/>
</dbReference>
<comment type="similarity">
    <text evidence="1 5">Belongs to the glutathione peroxidase family.</text>
</comment>
<evidence type="ECO:0000313" key="6">
    <source>
        <dbReference type="EMBL" id="QLG88371.1"/>
    </source>
</evidence>
<dbReference type="CDD" id="cd00340">
    <property type="entry name" value="GSH_Peroxidase"/>
    <property type="match status" value="1"/>
</dbReference>
<dbReference type="PROSITE" id="PS00763">
    <property type="entry name" value="GLUTATHIONE_PEROXID_2"/>
    <property type="match status" value="1"/>
</dbReference>